<dbReference type="GO" id="GO:0045348">
    <property type="term" value="P:positive regulation of MHC class II biosynthetic process"/>
    <property type="evidence" value="ECO:0007669"/>
    <property type="project" value="Ensembl"/>
</dbReference>
<evidence type="ECO:0000256" key="6">
    <source>
        <dbReference type="ARBA" id="ARBA00023022"/>
    </source>
</evidence>
<evidence type="ECO:0000256" key="13">
    <source>
        <dbReference type="ARBA" id="ARBA00075632"/>
    </source>
</evidence>
<evidence type="ECO:0000256" key="14">
    <source>
        <dbReference type="ARBA" id="ARBA00080606"/>
    </source>
</evidence>
<dbReference type="Bgee" id="ENSPPAG00000038913">
    <property type="expression patterns" value="Expressed in prefrontal cortex and 4 other cell types or tissues"/>
</dbReference>
<dbReference type="GO" id="GO:0032724">
    <property type="term" value="P:positive regulation of fractalkine production"/>
    <property type="evidence" value="ECO:0007669"/>
    <property type="project" value="Ensembl"/>
</dbReference>
<dbReference type="InterPro" id="IPR009003">
    <property type="entry name" value="Peptidase_S1_PA"/>
</dbReference>
<dbReference type="SMART" id="SM00020">
    <property type="entry name" value="Tryp_SPc"/>
    <property type="match status" value="1"/>
</dbReference>
<dbReference type="GO" id="GO:0045785">
    <property type="term" value="P:positive regulation of cell adhesion"/>
    <property type="evidence" value="ECO:0007669"/>
    <property type="project" value="Ensembl"/>
</dbReference>
<organism evidence="17 18">
    <name type="scientific">Pan paniscus</name>
    <name type="common">Pygmy chimpanzee</name>
    <name type="synonym">Bonobo</name>
    <dbReference type="NCBI Taxonomy" id="9597"/>
    <lineage>
        <taxon>Eukaryota</taxon>
        <taxon>Metazoa</taxon>
        <taxon>Chordata</taxon>
        <taxon>Craniata</taxon>
        <taxon>Vertebrata</taxon>
        <taxon>Euteleostomi</taxon>
        <taxon>Mammalia</taxon>
        <taxon>Eutheria</taxon>
        <taxon>Euarchontoglires</taxon>
        <taxon>Primates</taxon>
        <taxon>Haplorrhini</taxon>
        <taxon>Catarrhini</taxon>
        <taxon>Hominidae</taxon>
        <taxon>Pan</taxon>
    </lineage>
</organism>
<evidence type="ECO:0000256" key="3">
    <source>
        <dbReference type="ARBA" id="ARBA00022542"/>
    </source>
</evidence>
<keyword evidence="3" id="KW-0721">Serine protease homolog</keyword>
<dbReference type="STRING" id="9597.ENSPPAP00000032028"/>
<dbReference type="AlphaFoldDB" id="A0A2R9BZV9"/>
<feature type="signal peptide" evidence="15">
    <location>
        <begin position="1"/>
        <end position="19"/>
    </location>
</feature>
<feature type="chain" id="PRO_5015360574" description="Azurocidin" evidence="15">
    <location>
        <begin position="20"/>
        <end position="253"/>
    </location>
</feature>
<protein>
    <recommendedName>
        <fullName evidence="12">Azurocidin</fullName>
    </recommendedName>
    <alternativeName>
        <fullName evidence="14">Cationic antimicrobial protein CAP37</fullName>
    </alternativeName>
    <alternativeName>
        <fullName evidence="13">Heparin-binding protein</fullName>
    </alternativeName>
</protein>
<dbReference type="GO" id="GO:0043395">
    <property type="term" value="F:heparan sulfate proteoglycan binding"/>
    <property type="evidence" value="ECO:0007669"/>
    <property type="project" value="Ensembl"/>
</dbReference>
<evidence type="ECO:0000256" key="8">
    <source>
        <dbReference type="ARBA" id="ARBA00023145"/>
    </source>
</evidence>
<dbReference type="PRINTS" id="PR00722">
    <property type="entry name" value="CHYMOTRYPSIN"/>
</dbReference>
<dbReference type="GO" id="GO:0051607">
    <property type="term" value="P:defense response to virus"/>
    <property type="evidence" value="ECO:0007669"/>
    <property type="project" value="Ensembl"/>
</dbReference>
<keyword evidence="2" id="KW-0929">Antimicrobial</keyword>
<dbReference type="GO" id="GO:0032731">
    <property type="term" value="P:positive regulation of interleukin-1 beta production"/>
    <property type="evidence" value="ECO:0007669"/>
    <property type="project" value="Ensembl"/>
</dbReference>
<dbReference type="GO" id="GO:0008201">
    <property type="term" value="F:heparin binding"/>
    <property type="evidence" value="ECO:0007669"/>
    <property type="project" value="UniProtKB-KW"/>
</dbReference>
<evidence type="ECO:0000256" key="4">
    <source>
        <dbReference type="ARBA" id="ARBA00022674"/>
    </source>
</evidence>
<dbReference type="GO" id="GO:0050766">
    <property type="term" value="P:positive regulation of phagocytosis"/>
    <property type="evidence" value="ECO:0007669"/>
    <property type="project" value="Ensembl"/>
</dbReference>
<keyword evidence="18" id="KW-1185">Reference proteome</keyword>
<dbReference type="GO" id="GO:0070944">
    <property type="term" value="P:neutrophil-mediated killing of bacterium"/>
    <property type="evidence" value="ECO:0007669"/>
    <property type="project" value="Ensembl"/>
</dbReference>
<dbReference type="SMR" id="A0A2R9BZV9"/>
<dbReference type="OrthoDB" id="8440449at2759"/>
<reference evidence="17 18" key="1">
    <citation type="journal article" date="2012" name="Nature">
        <title>The bonobo genome compared with the chimpanzee and human genomes.</title>
        <authorList>
            <person name="Prufer K."/>
            <person name="Munch K."/>
            <person name="Hellmann I."/>
            <person name="Akagi K."/>
            <person name="Miller J.R."/>
            <person name="Walenz B."/>
            <person name="Koren S."/>
            <person name="Sutton G."/>
            <person name="Kodira C."/>
            <person name="Winer R."/>
            <person name="Knight J.R."/>
            <person name="Mullikin J.C."/>
            <person name="Meader S.J."/>
            <person name="Ponting C.P."/>
            <person name="Lunter G."/>
            <person name="Higashino S."/>
            <person name="Hobolth A."/>
            <person name="Dutheil J."/>
            <person name="Karakoc E."/>
            <person name="Alkan C."/>
            <person name="Sajjadian S."/>
            <person name="Catacchio C.R."/>
            <person name="Ventura M."/>
            <person name="Marques-Bonet T."/>
            <person name="Eichler E.E."/>
            <person name="Andre C."/>
            <person name="Atencia R."/>
            <person name="Mugisha L."/>
            <person name="Junhold J."/>
            <person name="Patterson N."/>
            <person name="Siebauer M."/>
            <person name="Good J.M."/>
            <person name="Fischer A."/>
            <person name="Ptak S.E."/>
            <person name="Lachmann M."/>
            <person name="Symer D.E."/>
            <person name="Mailund T."/>
            <person name="Schierup M.H."/>
            <person name="Andres A.M."/>
            <person name="Kelso J."/>
            <person name="Paabo S."/>
        </authorList>
    </citation>
    <scope>NUCLEOTIDE SEQUENCE [LARGE SCALE GENOMIC DNA]</scope>
</reference>
<dbReference type="CDD" id="cd00190">
    <property type="entry name" value="Tryp_SPc"/>
    <property type="match status" value="1"/>
</dbReference>
<evidence type="ECO:0000259" key="16">
    <source>
        <dbReference type="PROSITE" id="PS50240"/>
    </source>
</evidence>
<evidence type="ECO:0000256" key="9">
    <source>
        <dbReference type="ARBA" id="ARBA00023157"/>
    </source>
</evidence>
<keyword evidence="8" id="KW-0865">Zymogen</keyword>
<keyword evidence="9" id="KW-1015">Disulfide bond</keyword>
<dbReference type="KEGG" id="pps:100993096"/>
<dbReference type="FunFam" id="2.40.10.10:FF:000475">
    <property type="entry name" value="Azurocidin"/>
    <property type="match status" value="1"/>
</dbReference>
<dbReference type="GO" id="GO:0004252">
    <property type="term" value="F:serine-type endopeptidase activity"/>
    <property type="evidence" value="ECO:0007669"/>
    <property type="project" value="InterPro"/>
</dbReference>
<evidence type="ECO:0000256" key="11">
    <source>
        <dbReference type="ARBA" id="ARBA00060415"/>
    </source>
</evidence>
<dbReference type="PANTHER" id="PTHR24271">
    <property type="entry name" value="KALLIKREIN-RELATED"/>
    <property type="match status" value="1"/>
</dbReference>
<comment type="subcellular location">
    <subcellularLocation>
        <location evidence="11">Cytoplasmic granule membrane</location>
        <topology evidence="11">Peripheral membrane protein</topology>
        <orientation evidence="11">Cytoplasmic side</orientation>
    </subcellularLocation>
</comment>
<dbReference type="GO" id="GO:0019730">
    <property type="term" value="P:antimicrobial humoral response"/>
    <property type="evidence" value="ECO:0007669"/>
    <property type="project" value="Ensembl"/>
</dbReference>
<keyword evidence="7" id="KW-0472">Membrane</keyword>
<dbReference type="GeneTree" id="ENSGT01030000234551"/>
<dbReference type="InterPro" id="IPR001254">
    <property type="entry name" value="Trypsin_dom"/>
</dbReference>
<dbReference type="GO" id="GO:0032760">
    <property type="term" value="P:positive regulation of tumor necrosis factor production"/>
    <property type="evidence" value="ECO:0007669"/>
    <property type="project" value="Ensembl"/>
</dbReference>
<accession>A0A2R9BZV9</accession>
<feature type="domain" description="Peptidase S1" evidence="16">
    <location>
        <begin position="27"/>
        <end position="244"/>
    </location>
</feature>
<dbReference type="Proteomes" id="UP000240080">
    <property type="component" value="Chromosome 19"/>
</dbReference>
<dbReference type="GeneID" id="100993096"/>
<keyword evidence="5 15" id="KW-0732">Signal</keyword>
<gene>
    <name evidence="17" type="primary">AZU1</name>
</gene>
<dbReference type="GO" id="GO:0001774">
    <property type="term" value="P:microglial cell activation"/>
    <property type="evidence" value="ECO:0007669"/>
    <property type="project" value="Ensembl"/>
</dbReference>
<proteinExistence type="predicted"/>
<dbReference type="OMA" id="TAYRSWI"/>
<evidence type="ECO:0000256" key="1">
    <source>
        <dbReference type="ARBA" id="ARBA00022500"/>
    </source>
</evidence>
<dbReference type="EMBL" id="AJFE02044156">
    <property type="status" value="NOT_ANNOTATED_CDS"/>
    <property type="molecule type" value="Genomic_DNA"/>
</dbReference>
<dbReference type="GO" id="GO:0005615">
    <property type="term" value="C:extracellular space"/>
    <property type="evidence" value="ECO:0007669"/>
    <property type="project" value="Ensembl"/>
</dbReference>
<dbReference type="SUPFAM" id="SSF50494">
    <property type="entry name" value="Trypsin-like serine proteases"/>
    <property type="match status" value="1"/>
</dbReference>
<keyword evidence="6" id="KW-0044">Antibiotic</keyword>
<evidence type="ECO:0000256" key="7">
    <source>
        <dbReference type="ARBA" id="ARBA00023136"/>
    </source>
</evidence>
<dbReference type="GO" id="GO:0035556">
    <property type="term" value="P:intracellular signal transduction"/>
    <property type="evidence" value="ECO:0007669"/>
    <property type="project" value="Ensembl"/>
</dbReference>
<keyword evidence="1" id="KW-0145">Chemotaxis</keyword>
<reference evidence="17" key="3">
    <citation type="submission" date="2025-09" db="UniProtKB">
        <authorList>
            <consortium name="Ensembl"/>
        </authorList>
    </citation>
    <scope>IDENTIFICATION</scope>
</reference>
<dbReference type="GO" id="GO:0035696">
    <property type="term" value="P:monocyte extravasation"/>
    <property type="evidence" value="ECO:0007669"/>
    <property type="project" value="Ensembl"/>
</dbReference>
<evidence type="ECO:0000256" key="12">
    <source>
        <dbReference type="ARBA" id="ARBA00069859"/>
    </source>
</evidence>
<evidence type="ECO:0000313" key="18">
    <source>
        <dbReference type="Proteomes" id="UP000240080"/>
    </source>
</evidence>
<evidence type="ECO:0000256" key="5">
    <source>
        <dbReference type="ARBA" id="ARBA00022729"/>
    </source>
</evidence>
<evidence type="ECO:0000256" key="2">
    <source>
        <dbReference type="ARBA" id="ARBA00022529"/>
    </source>
</evidence>
<keyword evidence="4" id="KW-0358">Heparin-binding</keyword>
<dbReference type="GO" id="GO:0060326">
    <property type="term" value="P:cell chemotaxis"/>
    <property type="evidence" value="ECO:0007669"/>
    <property type="project" value="Ensembl"/>
</dbReference>
<dbReference type="PANTHER" id="PTHR24271:SF10">
    <property type="entry name" value="AZUROCIDIN"/>
    <property type="match status" value="1"/>
</dbReference>
<name>A0A2R9BZV9_PANPA</name>
<evidence type="ECO:0000313" key="17">
    <source>
        <dbReference type="Ensembl" id="ENSPPAP00000032028.1"/>
    </source>
</evidence>
<dbReference type="PROSITE" id="PS50240">
    <property type="entry name" value="TRYPSIN_DOM"/>
    <property type="match status" value="1"/>
</dbReference>
<reference evidence="17" key="2">
    <citation type="submission" date="2025-08" db="UniProtKB">
        <authorList>
            <consortium name="Ensembl"/>
        </authorList>
    </citation>
    <scope>IDENTIFICATION</scope>
</reference>
<dbReference type="RefSeq" id="XP_003813807.1">
    <property type="nucleotide sequence ID" value="XM_003813759.7"/>
</dbReference>
<dbReference type="Ensembl" id="ENSPPAT00000054894.1">
    <property type="protein sequence ID" value="ENSPPAP00000032028.1"/>
    <property type="gene ID" value="ENSPPAG00000038913.1"/>
</dbReference>
<dbReference type="GO" id="GO:0035577">
    <property type="term" value="C:azurophil granule membrane"/>
    <property type="evidence" value="ECO:0007669"/>
    <property type="project" value="Ensembl"/>
</dbReference>
<dbReference type="InterPro" id="IPR001314">
    <property type="entry name" value="Peptidase_S1A"/>
</dbReference>
<dbReference type="Gene3D" id="2.40.10.10">
    <property type="entry name" value="Trypsin-like serine proteases"/>
    <property type="match status" value="2"/>
</dbReference>
<dbReference type="GO" id="GO:0008347">
    <property type="term" value="P:glial cell migration"/>
    <property type="evidence" value="ECO:0007669"/>
    <property type="project" value="Ensembl"/>
</dbReference>
<dbReference type="EMBL" id="AJFE02044155">
    <property type="status" value="NOT_ANNOTATED_CDS"/>
    <property type="molecule type" value="Genomic_DNA"/>
</dbReference>
<dbReference type="Pfam" id="PF00089">
    <property type="entry name" value="Trypsin"/>
    <property type="match status" value="1"/>
</dbReference>
<sequence length="253" mass="26927">MTRLTVLALLAGLLASSRAGSSPLVDIVGGRKARPRQFPFLASIQNQGRHFCGGALIHARFVMTAASCFRSQNPGVSTVVLGAYDLRQRERQSRQTFSISSMSENGYDPQQNLNDLMLLQLDREANLTSSVTILPLPLQNATVEAGTGCQVAGWGSQRSGGRLSRFPRFVNVTVTPEDQCRPNNVCTGVLTRRGGICNGDGGTPLVCEGLAHGVASFSLGPCGRGPDFFTRVALFRDWIDGVLNNPGPGPGPA</sequence>
<evidence type="ECO:0000256" key="10">
    <source>
        <dbReference type="ARBA" id="ARBA00023180"/>
    </source>
</evidence>
<dbReference type="GO" id="GO:0006508">
    <property type="term" value="P:proteolysis"/>
    <property type="evidence" value="ECO:0007669"/>
    <property type="project" value="Ensembl"/>
</dbReference>
<keyword evidence="10" id="KW-0325">Glycoprotein</keyword>
<evidence type="ECO:0000256" key="15">
    <source>
        <dbReference type="SAM" id="SignalP"/>
    </source>
</evidence>
<dbReference type="CTD" id="566"/>
<dbReference type="InterPro" id="IPR043504">
    <property type="entry name" value="Peptidase_S1_PA_chymotrypsin"/>
</dbReference>